<keyword evidence="4" id="KW-1185">Reference proteome</keyword>
<dbReference type="RefSeq" id="WP_201432275.1">
    <property type="nucleotide sequence ID" value="NZ_JAEQBW010000009.1"/>
</dbReference>
<evidence type="ECO:0000313" key="3">
    <source>
        <dbReference type="EMBL" id="MBK6266591.1"/>
    </source>
</evidence>
<dbReference type="GO" id="GO:0015977">
    <property type="term" value="P:carbon fixation"/>
    <property type="evidence" value="ECO:0007669"/>
    <property type="project" value="InterPro"/>
</dbReference>
<evidence type="ECO:0000256" key="1">
    <source>
        <dbReference type="ARBA" id="ARBA00003670"/>
    </source>
</evidence>
<dbReference type="AlphaFoldDB" id="A0A935CA69"/>
<reference evidence="3" key="1">
    <citation type="submission" date="2021-01" db="EMBL/GenBank/DDBJ databases">
        <title>Marivirga aurantiaca sp. nov., isolated from intertidal surface sediments.</title>
        <authorList>
            <person name="Zhang M."/>
        </authorList>
    </citation>
    <scope>NUCLEOTIDE SEQUENCE</scope>
    <source>
        <strain evidence="3">S37H4</strain>
    </source>
</reference>
<protein>
    <recommendedName>
        <fullName evidence="2">Phosphoenolpyruvate carboxylase</fullName>
    </recommendedName>
</protein>
<evidence type="ECO:0000256" key="2">
    <source>
        <dbReference type="ARBA" id="ARBA00022419"/>
    </source>
</evidence>
<comment type="function">
    <text evidence="1">Forms oxaloacetate, a four-carbon dicarboxylic acid source for the tricarboxylic acid cycle.</text>
</comment>
<dbReference type="Pfam" id="PF00311">
    <property type="entry name" value="PEPcase"/>
    <property type="match status" value="2"/>
</dbReference>
<dbReference type="PANTHER" id="PTHR30523:SF6">
    <property type="entry name" value="PHOSPHOENOLPYRUVATE CARBOXYLASE"/>
    <property type="match status" value="1"/>
</dbReference>
<organism evidence="3 4">
    <name type="scientific">Marivirga aurantiaca</name>
    <dbReference type="NCBI Taxonomy" id="2802615"/>
    <lineage>
        <taxon>Bacteria</taxon>
        <taxon>Pseudomonadati</taxon>
        <taxon>Bacteroidota</taxon>
        <taxon>Cytophagia</taxon>
        <taxon>Cytophagales</taxon>
        <taxon>Marivirgaceae</taxon>
        <taxon>Marivirga</taxon>
    </lineage>
</organism>
<name>A0A935CA69_9BACT</name>
<dbReference type="PANTHER" id="PTHR30523">
    <property type="entry name" value="PHOSPHOENOLPYRUVATE CARBOXYLASE"/>
    <property type="match status" value="1"/>
</dbReference>
<proteinExistence type="predicted"/>
<dbReference type="SUPFAM" id="SSF51621">
    <property type="entry name" value="Phosphoenolpyruvate/pyruvate domain"/>
    <property type="match status" value="1"/>
</dbReference>
<gene>
    <name evidence="3" type="ORF">JKA74_16210</name>
</gene>
<dbReference type="GO" id="GO:0005829">
    <property type="term" value="C:cytosol"/>
    <property type="evidence" value="ECO:0007669"/>
    <property type="project" value="TreeGrafter"/>
</dbReference>
<dbReference type="InterPro" id="IPR021135">
    <property type="entry name" value="PEP_COase"/>
</dbReference>
<dbReference type="GO" id="GO:0008964">
    <property type="term" value="F:phosphoenolpyruvate carboxylase activity"/>
    <property type="evidence" value="ECO:0007669"/>
    <property type="project" value="InterPro"/>
</dbReference>
<accession>A0A935CA69</accession>
<evidence type="ECO:0000313" key="4">
    <source>
        <dbReference type="Proteomes" id="UP000611723"/>
    </source>
</evidence>
<dbReference type="InterPro" id="IPR015813">
    <property type="entry name" value="Pyrv/PenolPyrv_kinase-like_dom"/>
</dbReference>
<sequence length="851" mass="97824">MKNLNYQEEVTTRFTVYNSLFLDLPYGHIYRTGTVLPMLQQLSQSGYEEGKDPVEIIEKFQRKILGTQDDKELHNLLFQLIQYIERQVLLFDSIEDAAFGKIYNLEGKGSVKELIGRVRHTSKMEELKEKLKNFSVRIVLTAHPTQFYPGNVLAINNDLEAAIRTGDLNTINSLLKQLGKTPFIKRDKPSPYDEAVSLCWYLENVFYKSIPAILYDLAEDMDESFEEWINPNLLTVGFWPGGDRDGNPFVTHDITLKVADRLRETILKCYYRDIRAIRRRLTFKGVEEKIQEAENKVYHALFGDKSKGFINPDELLQVLHEALENLKADHMGLFSDLLEKFILKVRIFGFHFSIMDIRQDSRKHDGLWEEILSKDDNTSTIAQYEKLPEADKIKHLMSFEKLPGEEDDYDDFHLEMLKSFDALEEIKKRNGDRACHRYIISNCQSALHVMEVFQLARLKLSKKAYENLDVVPLFETIDDLAKASDIMQQLYEIPEYREHVKNRNEQQTIMVGFSDGTKDGGYLRANWSIFLAKEALTDISRKYGINVIFFDGRGGPPARGGGNMHDFYASLGSNIEDQEIQVTIQGQTISSNYGKVNSCRYNLEQLLSAGLENHLFPENNRQLSESERKLVDQMADISYQLYNDFKNHDKFTPYLANVTPLKYFGETNIGSRPSSRGKKGELKFEDLRAIPFVGAWAQMKQNIPGFYGVGTALKSLKDSGKEQEVNALYKDSLFFKTLLGNSMQSIAKSFYPATAYLGKDKEFGEFWHIMKKEFDLSKAELDAISDNKGMMHDAQVSKESIAIRERIVLPLISIQQYAIQKLRDGVEDEETFKRLILRSMFGIMNAARNAA</sequence>
<dbReference type="PRINTS" id="PR00150">
    <property type="entry name" value="PEPCARBXLASE"/>
</dbReference>
<dbReference type="GO" id="GO:0006099">
    <property type="term" value="P:tricarboxylic acid cycle"/>
    <property type="evidence" value="ECO:0007669"/>
    <property type="project" value="InterPro"/>
</dbReference>
<dbReference type="EMBL" id="JAEQBW010000009">
    <property type="protein sequence ID" value="MBK6266591.1"/>
    <property type="molecule type" value="Genomic_DNA"/>
</dbReference>
<dbReference type="Proteomes" id="UP000611723">
    <property type="component" value="Unassembled WGS sequence"/>
</dbReference>
<comment type="caution">
    <text evidence="3">The sequence shown here is derived from an EMBL/GenBank/DDBJ whole genome shotgun (WGS) entry which is preliminary data.</text>
</comment>